<accession>A0A2J6PDR8</accession>
<dbReference type="PANTHER" id="PTHR43337:SF3">
    <property type="entry name" value="PURINE TRANSPORTER"/>
    <property type="match status" value="1"/>
</dbReference>
<evidence type="ECO:0000256" key="5">
    <source>
        <dbReference type="ARBA" id="ARBA00022989"/>
    </source>
</evidence>
<evidence type="ECO:0000256" key="1">
    <source>
        <dbReference type="ARBA" id="ARBA00004141"/>
    </source>
</evidence>
<evidence type="ECO:0000256" key="7">
    <source>
        <dbReference type="SAM" id="Phobius"/>
    </source>
</evidence>
<dbReference type="Pfam" id="PF00860">
    <property type="entry name" value="Xan_ur_permease"/>
    <property type="match status" value="1"/>
</dbReference>
<feature type="transmembrane region" description="Helical" evidence="7">
    <location>
        <begin position="428"/>
        <end position="445"/>
    </location>
</feature>
<organism evidence="8 9">
    <name type="scientific">Hyaloscypha hepaticicola</name>
    <dbReference type="NCBI Taxonomy" id="2082293"/>
    <lineage>
        <taxon>Eukaryota</taxon>
        <taxon>Fungi</taxon>
        <taxon>Dikarya</taxon>
        <taxon>Ascomycota</taxon>
        <taxon>Pezizomycotina</taxon>
        <taxon>Leotiomycetes</taxon>
        <taxon>Helotiales</taxon>
        <taxon>Hyaloscyphaceae</taxon>
        <taxon>Hyaloscypha</taxon>
    </lineage>
</organism>
<protein>
    <submittedName>
        <fullName evidence="8">Xanthine/uracil permease family protein-like protein</fullName>
    </submittedName>
</protein>
<feature type="transmembrane region" description="Helical" evidence="7">
    <location>
        <begin position="147"/>
        <end position="169"/>
    </location>
</feature>
<feature type="transmembrane region" description="Helical" evidence="7">
    <location>
        <begin position="367"/>
        <end position="392"/>
    </location>
</feature>
<dbReference type="PANTHER" id="PTHR43337">
    <property type="entry name" value="XANTHINE/URACIL PERMEASE C887.17-RELATED"/>
    <property type="match status" value="1"/>
</dbReference>
<comment type="subcellular location">
    <subcellularLocation>
        <location evidence="1">Membrane</location>
        <topology evidence="1">Multi-pass membrane protein</topology>
    </subcellularLocation>
</comment>
<feature type="transmembrane region" description="Helical" evidence="7">
    <location>
        <begin position="327"/>
        <end position="347"/>
    </location>
</feature>
<dbReference type="STRING" id="1745343.A0A2J6PDR8"/>
<dbReference type="GO" id="GO:0015854">
    <property type="term" value="P:guanine transport"/>
    <property type="evidence" value="ECO:0007669"/>
    <property type="project" value="TreeGrafter"/>
</dbReference>
<feature type="transmembrane region" description="Helical" evidence="7">
    <location>
        <begin position="475"/>
        <end position="496"/>
    </location>
</feature>
<dbReference type="InterPro" id="IPR045018">
    <property type="entry name" value="Azg-like"/>
</dbReference>
<keyword evidence="4 7" id="KW-0812">Transmembrane</keyword>
<feature type="transmembrane region" description="Helical" evidence="7">
    <location>
        <begin position="243"/>
        <end position="260"/>
    </location>
</feature>
<dbReference type="AlphaFoldDB" id="A0A2J6PDR8"/>
<keyword evidence="5 7" id="KW-1133">Transmembrane helix</keyword>
<feature type="transmembrane region" description="Helical" evidence="7">
    <location>
        <begin position="104"/>
        <end position="127"/>
    </location>
</feature>
<sequence>MSAIRDATTAINARVARSTFGRVFRLQGCGHEKERKGSKFLTEIRAGLTTFFTMAYIIAVNASILTDTGGTCVCTNTVDPTCATDPAYNTCLIGIKRDLTTATAAISGIATIAFGFLTNLPVALAPGMGLNAYFTYQVVGFHGTGSVSYRLALTAVFVEGFIFVFLSLIGMRQWLVKVIPASVKVASGVGIGMFLTEIGMSYSGIGLITGNPVTPTDIAGCPPQYLDPVTGACTSHKMTNPTLWIGVICGGLLTAYLMSYRVKSAIIIGISVVSIMSWPRNTSFTYFPHTPDGDSMFDFFKQVVAFHPIHSTLAAQDWDVTSSGAHFALALFTFLYVDIIDATATLYSMARFSGVVDPESADFPRSTLAYCVDAMSISIGSLFGCSPVTAFIESGAGITEGGRTGLTAITCGTCFLISIFFAPIFASIPPWATGCTLILVGCMMMRQVTSVNWGYIGDALPAFVTIVSMPFTYSVAYGLIAGLFTYVCLNGAIYVTRKVTFLIFGREIEPPDADKGEYWTYKIGGTSPPWFVRAVQGNLWRRDGHAVFIDDENEHAERNRSFVDSEKELVEVHVTNRAQADPESTQTHQE</sequence>
<dbReference type="EMBL" id="KZ613561">
    <property type="protein sequence ID" value="PMD12188.1"/>
    <property type="molecule type" value="Genomic_DNA"/>
</dbReference>
<proteinExistence type="inferred from homology"/>
<evidence type="ECO:0000256" key="6">
    <source>
        <dbReference type="ARBA" id="ARBA00023136"/>
    </source>
</evidence>
<evidence type="ECO:0000256" key="4">
    <source>
        <dbReference type="ARBA" id="ARBA00022692"/>
    </source>
</evidence>
<evidence type="ECO:0000256" key="3">
    <source>
        <dbReference type="ARBA" id="ARBA00022448"/>
    </source>
</evidence>
<evidence type="ECO:0000256" key="2">
    <source>
        <dbReference type="ARBA" id="ARBA00005697"/>
    </source>
</evidence>
<dbReference type="OrthoDB" id="431212at2759"/>
<name>A0A2J6PDR8_9HELO</name>
<keyword evidence="9" id="KW-1185">Reference proteome</keyword>
<evidence type="ECO:0000313" key="8">
    <source>
        <dbReference type="EMBL" id="PMD12188.1"/>
    </source>
</evidence>
<dbReference type="Proteomes" id="UP000235672">
    <property type="component" value="Unassembled WGS sequence"/>
</dbReference>
<keyword evidence="3" id="KW-0813">Transport</keyword>
<feature type="transmembrane region" description="Helical" evidence="7">
    <location>
        <begin position="181"/>
        <end position="202"/>
    </location>
</feature>
<reference evidence="8 9" key="1">
    <citation type="submission" date="2016-05" db="EMBL/GenBank/DDBJ databases">
        <title>A degradative enzymes factory behind the ericoid mycorrhizal symbiosis.</title>
        <authorList>
            <consortium name="DOE Joint Genome Institute"/>
            <person name="Martino E."/>
            <person name="Morin E."/>
            <person name="Grelet G."/>
            <person name="Kuo A."/>
            <person name="Kohler A."/>
            <person name="Daghino S."/>
            <person name="Barry K."/>
            <person name="Choi C."/>
            <person name="Cichocki N."/>
            <person name="Clum A."/>
            <person name="Copeland A."/>
            <person name="Hainaut M."/>
            <person name="Haridas S."/>
            <person name="Labutti K."/>
            <person name="Lindquist E."/>
            <person name="Lipzen A."/>
            <person name="Khouja H.-R."/>
            <person name="Murat C."/>
            <person name="Ohm R."/>
            <person name="Olson A."/>
            <person name="Spatafora J."/>
            <person name="Veneault-Fourrey C."/>
            <person name="Henrissat B."/>
            <person name="Grigoriev I."/>
            <person name="Martin F."/>
            <person name="Perotto S."/>
        </authorList>
    </citation>
    <scope>NUCLEOTIDE SEQUENCE [LARGE SCALE GENOMIC DNA]</scope>
    <source>
        <strain evidence="8 9">UAMH 7357</strain>
    </source>
</reference>
<feature type="transmembrane region" description="Helical" evidence="7">
    <location>
        <begin position="404"/>
        <end position="422"/>
    </location>
</feature>
<dbReference type="GO" id="GO:0015853">
    <property type="term" value="P:adenine transport"/>
    <property type="evidence" value="ECO:0007669"/>
    <property type="project" value="TreeGrafter"/>
</dbReference>
<keyword evidence="6 7" id="KW-0472">Membrane</keyword>
<gene>
    <name evidence="8" type="ORF">NA56DRAFT_713399</name>
</gene>
<evidence type="ECO:0000313" key="9">
    <source>
        <dbReference type="Proteomes" id="UP000235672"/>
    </source>
</evidence>
<comment type="similarity">
    <text evidence="2">Belongs to the nucleobase:cation symporter-2 (NCS2) (TC 2.A.40) family. Azg-like subfamily.</text>
</comment>
<dbReference type="GO" id="GO:0005345">
    <property type="term" value="F:purine nucleobase transmembrane transporter activity"/>
    <property type="evidence" value="ECO:0007669"/>
    <property type="project" value="TreeGrafter"/>
</dbReference>
<dbReference type="InterPro" id="IPR006043">
    <property type="entry name" value="NCS2"/>
</dbReference>
<dbReference type="GO" id="GO:0005886">
    <property type="term" value="C:plasma membrane"/>
    <property type="evidence" value="ECO:0007669"/>
    <property type="project" value="TreeGrafter"/>
</dbReference>